<keyword evidence="1" id="KW-0812">Transmembrane</keyword>
<keyword evidence="1" id="KW-0472">Membrane</keyword>
<sequence>MYSLRHYIWLVKFILNISLIIISHDCSTTYDYIYKFGRVCKNHFDDIQSRVYRYSTIIDIIYVVKIIY</sequence>
<dbReference type="EMBL" id="BEXD01000243">
    <property type="protein sequence ID" value="GBB85686.1"/>
    <property type="molecule type" value="Genomic_DNA"/>
</dbReference>
<keyword evidence="1" id="KW-1133">Transmembrane helix</keyword>
<name>A0A2Z6QZC3_9GLOM</name>
<gene>
    <name evidence="3" type="ORF">RCL2_001366700</name>
    <name evidence="2" type="ORF">RclHR1_12160011</name>
</gene>
<dbReference type="EMBL" id="BLAL01000162">
    <property type="protein sequence ID" value="GES86614.1"/>
    <property type="molecule type" value="Genomic_DNA"/>
</dbReference>
<reference evidence="3" key="2">
    <citation type="submission" date="2019-10" db="EMBL/GenBank/DDBJ databases">
        <title>Conservation and host-specific expression of non-tandemly repeated heterogenous ribosome RNA gene in arbuscular mycorrhizal fungi.</title>
        <authorList>
            <person name="Maeda T."/>
            <person name="Kobayashi Y."/>
            <person name="Nakagawa T."/>
            <person name="Ezawa T."/>
            <person name="Yamaguchi K."/>
            <person name="Bino T."/>
            <person name="Nishimoto Y."/>
            <person name="Shigenobu S."/>
            <person name="Kawaguchi M."/>
        </authorList>
    </citation>
    <scope>NUCLEOTIDE SEQUENCE</scope>
    <source>
        <strain evidence="3">HR1</strain>
    </source>
</reference>
<evidence type="ECO:0000313" key="2">
    <source>
        <dbReference type="EMBL" id="GBB85686.1"/>
    </source>
</evidence>
<reference evidence="2 4" key="1">
    <citation type="submission" date="2017-11" db="EMBL/GenBank/DDBJ databases">
        <title>The genome of Rhizophagus clarus HR1 reveals common genetic basis of auxotrophy among arbuscular mycorrhizal fungi.</title>
        <authorList>
            <person name="Kobayashi Y."/>
        </authorList>
    </citation>
    <scope>NUCLEOTIDE SEQUENCE [LARGE SCALE GENOMIC DNA]</scope>
    <source>
        <strain evidence="2 4">HR1</strain>
    </source>
</reference>
<accession>A0A2Z6QZC3</accession>
<dbReference type="Proteomes" id="UP000247702">
    <property type="component" value="Unassembled WGS sequence"/>
</dbReference>
<keyword evidence="4" id="KW-1185">Reference proteome</keyword>
<organism evidence="2 4">
    <name type="scientific">Rhizophagus clarus</name>
    <dbReference type="NCBI Taxonomy" id="94130"/>
    <lineage>
        <taxon>Eukaryota</taxon>
        <taxon>Fungi</taxon>
        <taxon>Fungi incertae sedis</taxon>
        <taxon>Mucoromycota</taxon>
        <taxon>Glomeromycotina</taxon>
        <taxon>Glomeromycetes</taxon>
        <taxon>Glomerales</taxon>
        <taxon>Glomeraceae</taxon>
        <taxon>Rhizophagus</taxon>
    </lineage>
</organism>
<protein>
    <submittedName>
        <fullName evidence="2">Uncharacterized protein</fullName>
    </submittedName>
</protein>
<comment type="caution">
    <text evidence="2">The sequence shown here is derived from an EMBL/GenBank/DDBJ whole genome shotgun (WGS) entry which is preliminary data.</text>
</comment>
<feature type="transmembrane region" description="Helical" evidence="1">
    <location>
        <begin position="7"/>
        <end position="24"/>
    </location>
</feature>
<evidence type="ECO:0000313" key="4">
    <source>
        <dbReference type="Proteomes" id="UP000247702"/>
    </source>
</evidence>
<proteinExistence type="predicted"/>
<dbReference type="AlphaFoldDB" id="A0A2Z6QZC3"/>
<evidence type="ECO:0000256" key="1">
    <source>
        <dbReference type="SAM" id="Phobius"/>
    </source>
</evidence>
<evidence type="ECO:0000313" key="3">
    <source>
        <dbReference type="EMBL" id="GES86614.1"/>
    </source>
</evidence>
<dbReference type="Proteomes" id="UP000615446">
    <property type="component" value="Unassembled WGS sequence"/>
</dbReference>